<accession>A0AAJ6TK68</accession>
<proteinExistence type="predicted"/>
<dbReference type="RefSeq" id="XP_011012710.1">
    <property type="nucleotide sequence ID" value="XM_011014408.1"/>
</dbReference>
<dbReference type="AlphaFoldDB" id="A0AAJ6TK68"/>
<dbReference type="Proteomes" id="UP000694918">
    <property type="component" value="Unplaced"/>
</dbReference>
<dbReference type="GO" id="GO:0003676">
    <property type="term" value="F:nucleic acid binding"/>
    <property type="evidence" value="ECO:0007669"/>
    <property type="project" value="InterPro"/>
</dbReference>
<dbReference type="InterPro" id="IPR039537">
    <property type="entry name" value="Retrotran_Ty1/copia-like"/>
</dbReference>
<dbReference type="InterPro" id="IPR012337">
    <property type="entry name" value="RNaseH-like_sf"/>
</dbReference>
<organism evidence="3 4">
    <name type="scientific">Populus euphratica</name>
    <name type="common">Euphrates poplar</name>
    <dbReference type="NCBI Taxonomy" id="75702"/>
    <lineage>
        <taxon>Eukaryota</taxon>
        <taxon>Viridiplantae</taxon>
        <taxon>Streptophyta</taxon>
        <taxon>Embryophyta</taxon>
        <taxon>Tracheophyta</taxon>
        <taxon>Spermatophyta</taxon>
        <taxon>Magnoliopsida</taxon>
        <taxon>eudicotyledons</taxon>
        <taxon>Gunneridae</taxon>
        <taxon>Pentapetalae</taxon>
        <taxon>rosids</taxon>
        <taxon>fabids</taxon>
        <taxon>Malpighiales</taxon>
        <taxon>Salicaceae</taxon>
        <taxon>Saliceae</taxon>
        <taxon>Populus</taxon>
    </lineage>
</organism>
<dbReference type="Gene3D" id="3.30.420.10">
    <property type="entry name" value="Ribonuclease H-like superfamily/Ribonuclease H"/>
    <property type="match status" value="1"/>
</dbReference>
<protein>
    <submittedName>
        <fullName evidence="4">Uncharacterized protein LOC105116907 isoform X1</fullName>
    </submittedName>
</protein>
<dbReference type="SUPFAM" id="SSF53098">
    <property type="entry name" value="Ribonuclease H-like"/>
    <property type="match status" value="1"/>
</dbReference>
<evidence type="ECO:0000313" key="3">
    <source>
        <dbReference type="Proteomes" id="UP000694918"/>
    </source>
</evidence>
<dbReference type="PANTHER" id="PTHR42648:SF26">
    <property type="entry name" value="INTEGRASE CATALYTIC DOMAIN-CONTAINING PROTEIN"/>
    <property type="match status" value="1"/>
</dbReference>
<evidence type="ECO:0000313" key="4">
    <source>
        <dbReference type="RefSeq" id="XP_011012710.1"/>
    </source>
</evidence>
<dbReference type="GeneID" id="105116907"/>
<dbReference type="PANTHER" id="PTHR42648">
    <property type="entry name" value="TRANSPOSASE, PUTATIVE-RELATED"/>
    <property type="match status" value="1"/>
</dbReference>
<reference evidence="4" key="1">
    <citation type="submission" date="2025-08" db="UniProtKB">
        <authorList>
            <consortium name="RefSeq"/>
        </authorList>
    </citation>
    <scope>IDENTIFICATION</scope>
</reference>
<keyword evidence="3" id="KW-1185">Reference proteome</keyword>
<gene>
    <name evidence="4" type="primary">LOC105116907</name>
</gene>
<sequence length="430" mass="47630">MDDDEFIICILQGLGFEFDPIVATLNARDTFPSLEGIIGKLRDFEIRIQGARTTAPSMAFYTNHGHTNSKPWINTSTRGRNHRSFTVRNPPNNNLLRAKETRFPCQNGSFNGTCQKQISHNSNRRCGSITCFRCGGPNHKADGFFASNEEADQYKAFAAIKIGETAEDLWYSDTGANQHMSSNTNEVQGTLEQNGLAKRRHRHIVETGLTLLSHASVPIKFWTAAFRTAVFLINRLPTSVLGYKSPHEVVFGSAPTYDSFRVFGCSCYPLLAPFGRLKLDFKSTRCVFLGYSTNHKGYICFEPWTHCFYISCHVKFNELQFPYKCMQPPDTHASQLFQIKALPRLLKTVAEKSIATATQVSSHDPTTIVPHTETAQEASASQSTASALLSQSAASASLSSSTAVENPVPPVISLASAPPSQRQHHMITRT</sequence>
<dbReference type="Pfam" id="PF25597">
    <property type="entry name" value="SH3_retrovirus"/>
    <property type="match status" value="1"/>
</dbReference>
<evidence type="ECO:0000256" key="1">
    <source>
        <dbReference type="SAM" id="MobiDB-lite"/>
    </source>
</evidence>
<name>A0AAJ6TK68_POPEU</name>
<evidence type="ECO:0000259" key="2">
    <source>
        <dbReference type="Pfam" id="PF25597"/>
    </source>
</evidence>
<feature type="domain" description="Retroviral polymerase SH3-like" evidence="2">
    <location>
        <begin position="265"/>
        <end position="324"/>
    </location>
</feature>
<dbReference type="InterPro" id="IPR057670">
    <property type="entry name" value="SH3_retrovirus"/>
</dbReference>
<feature type="region of interest" description="Disordered" evidence="1">
    <location>
        <begin position="410"/>
        <end position="430"/>
    </location>
</feature>
<dbReference type="KEGG" id="peu:105116907"/>
<dbReference type="InterPro" id="IPR036397">
    <property type="entry name" value="RNaseH_sf"/>
</dbReference>